<dbReference type="PROSITE" id="PS00647">
    <property type="entry name" value="THYMID_PHOSPHORYLASE"/>
    <property type="match status" value="1"/>
</dbReference>
<evidence type="ECO:0000256" key="6">
    <source>
        <dbReference type="ARBA" id="ARBA00011889"/>
    </source>
</evidence>
<dbReference type="OrthoDB" id="9763887at2"/>
<dbReference type="Pfam" id="PF02885">
    <property type="entry name" value="Glycos_trans_3N"/>
    <property type="match status" value="1"/>
</dbReference>
<dbReference type="GO" id="GO:0005829">
    <property type="term" value="C:cytosol"/>
    <property type="evidence" value="ECO:0007669"/>
    <property type="project" value="TreeGrafter"/>
</dbReference>
<dbReference type="EC" id="2.4.2.2" evidence="6"/>
<dbReference type="NCBIfam" id="NF004747">
    <property type="entry name" value="PRK06078.1"/>
    <property type="match status" value="1"/>
</dbReference>
<comment type="catalytic activity">
    <reaction evidence="1">
        <text>2'-deoxyuridine + phosphate = 2-deoxy-alpha-D-ribose 1-phosphate + uracil</text>
        <dbReference type="Rhea" id="RHEA:22824"/>
        <dbReference type="ChEBI" id="CHEBI:16450"/>
        <dbReference type="ChEBI" id="CHEBI:17568"/>
        <dbReference type="ChEBI" id="CHEBI:43474"/>
        <dbReference type="ChEBI" id="CHEBI:57259"/>
        <dbReference type="EC" id="2.4.2.2"/>
    </reaction>
</comment>
<dbReference type="InterPro" id="IPR036320">
    <property type="entry name" value="Glycosyl_Trfase_fam3_N_dom_sf"/>
</dbReference>
<dbReference type="InterPro" id="IPR000053">
    <property type="entry name" value="Thymidine/pyrmidine_PPase"/>
</dbReference>
<comment type="function">
    <text evidence="3">Catalyzes phosphorolysis of the pyrimidine nucleosides uridine, thymidine and 2'-deoxyuridine with the formation of the corresponding pyrimidine base and ribose-1-phosphate.</text>
</comment>
<dbReference type="NCBIfam" id="NF004490">
    <property type="entry name" value="PRK05820.1"/>
    <property type="match status" value="1"/>
</dbReference>
<dbReference type="InterPro" id="IPR013102">
    <property type="entry name" value="PYNP_C"/>
</dbReference>
<evidence type="ECO:0000256" key="1">
    <source>
        <dbReference type="ARBA" id="ARBA00001066"/>
    </source>
</evidence>
<evidence type="ECO:0000256" key="9">
    <source>
        <dbReference type="ARBA" id="ARBA00022679"/>
    </source>
</evidence>
<dbReference type="Pfam" id="PF07831">
    <property type="entry name" value="PYNP_C"/>
    <property type="match status" value="1"/>
</dbReference>
<evidence type="ECO:0000256" key="5">
    <source>
        <dbReference type="ARBA" id="ARBA00011738"/>
    </source>
</evidence>
<dbReference type="InterPro" id="IPR018090">
    <property type="entry name" value="Pyrmidine_PPas_bac/euk"/>
</dbReference>
<dbReference type="GO" id="GO:0004645">
    <property type="term" value="F:1,4-alpha-oligoglucan phosphorylase activity"/>
    <property type="evidence" value="ECO:0007669"/>
    <property type="project" value="InterPro"/>
</dbReference>
<accession>A0A511DTV5</accession>
<evidence type="ECO:0000256" key="10">
    <source>
        <dbReference type="ARBA" id="ARBA00048453"/>
    </source>
</evidence>
<protein>
    <recommendedName>
        <fullName evidence="7">Pyrimidine-nucleoside phosphorylase</fullName>
        <ecNumber evidence="6">2.4.2.2</ecNumber>
    </recommendedName>
</protein>
<comment type="catalytic activity">
    <reaction evidence="11">
        <text>thymidine + phosphate = 2-deoxy-alpha-D-ribose 1-phosphate + thymine</text>
        <dbReference type="Rhea" id="RHEA:16037"/>
        <dbReference type="ChEBI" id="CHEBI:17748"/>
        <dbReference type="ChEBI" id="CHEBI:17821"/>
        <dbReference type="ChEBI" id="CHEBI:43474"/>
        <dbReference type="ChEBI" id="CHEBI:57259"/>
        <dbReference type="EC" id="2.4.2.2"/>
    </reaction>
</comment>
<keyword evidence="8" id="KW-0328">Glycosyltransferase</keyword>
<evidence type="ECO:0000256" key="3">
    <source>
        <dbReference type="ARBA" id="ARBA00003877"/>
    </source>
</evidence>
<dbReference type="InterPro" id="IPR036566">
    <property type="entry name" value="PYNP-like_C_sf"/>
</dbReference>
<comment type="catalytic activity">
    <reaction evidence="10">
        <text>uridine + phosphate = alpha-D-ribose 1-phosphate + uracil</text>
        <dbReference type="Rhea" id="RHEA:24388"/>
        <dbReference type="ChEBI" id="CHEBI:16704"/>
        <dbReference type="ChEBI" id="CHEBI:17568"/>
        <dbReference type="ChEBI" id="CHEBI:43474"/>
        <dbReference type="ChEBI" id="CHEBI:57720"/>
        <dbReference type="EC" id="2.4.2.2"/>
    </reaction>
</comment>
<evidence type="ECO:0000313" key="13">
    <source>
        <dbReference type="Proteomes" id="UP000321893"/>
    </source>
</evidence>
<evidence type="ECO:0000256" key="8">
    <source>
        <dbReference type="ARBA" id="ARBA00022676"/>
    </source>
</evidence>
<dbReference type="FunFam" id="3.40.1030.10:FF:000003">
    <property type="entry name" value="Pyrimidine-nucleoside phosphorylase"/>
    <property type="match status" value="1"/>
</dbReference>
<evidence type="ECO:0000313" key="12">
    <source>
        <dbReference type="EMBL" id="GEL27707.1"/>
    </source>
</evidence>
<evidence type="ECO:0000256" key="7">
    <source>
        <dbReference type="ARBA" id="ARBA00014680"/>
    </source>
</evidence>
<keyword evidence="13" id="KW-1185">Reference proteome</keyword>
<comment type="cofactor">
    <cofactor evidence="2">
        <name>K(+)</name>
        <dbReference type="ChEBI" id="CHEBI:29103"/>
    </cofactor>
</comment>
<reference evidence="12" key="1">
    <citation type="submission" date="2019-07" db="EMBL/GenBank/DDBJ databases">
        <title>Whole genome shotgun sequence of Lactobacillus kefiri NBRC 15888.</title>
        <authorList>
            <person name="Hosoyama A."/>
            <person name="Uohara A."/>
            <person name="Ohji S."/>
            <person name="Ichikawa N."/>
        </authorList>
    </citation>
    <scope>NUCLEOTIDE SEQUENCE [LARGE SCALE GENOMIC DNA]</scope>
    <source>
        <strain evidence="12">NBRC 15888</strain>
    </source>
</reference>
<comment type="caution">
    <text evidence="12">The sequence shown here is derived from an EMBL/GenBank/DDBJ whole genome shotgun (WGS) entry which is preliminary data.</text>
</comment>
<keyword evidence="9" id="KW-0808">Transferase</keyword>
<name>A0A511DTV5_LENKE</name>
<evidence type="ECO:0000256" key="11">
    <source>
        <dbReference type="ARBA" id="ARBA00048525"/>
    </source>
</evidence>
<dbReference type="PANTHER" id="PTHR10515">
    <property type="entry name" value="THYMIDINE PHOSPHORYLASE"/>
    <property type="match status" value="1"/>
</dbReference>
<dbReference type="GeneID" id="71566018"/>
<gene>
    <name evidence="12" type="primary">pdp</name>
    <name evidence="12" type="ORF">LKE01_05270</name>
</gene>
<evidence type="ECO:0000256" key="4">
    <source>
        <dbReference type="ARBA" id="ARBA00006915"/>
    </source>
</evidence>
<dbReference type="Pfam" id="PF00591">
    <property type="entry name" value="Glycos_transf_3"/>
    <property type="match status" value="1"/>
</dbReference>
<evidence type="ECO:0000256" key="2">
    <source>
        <dbReference type="ARBA" id="ARBA00001958"/>
    </source>
</evidence>
<dbReference type="InterPro" id="IPR000312">
    <property type="entry name" value="Glycosyl_Trfase_fam3"/>
</dbReference>
<dbReference type="InterPro" id="IPR017459">
    <property type="entry name" value="Glycosyl_Trfase_fam3_N_dom"/>
</dbReference>
<dbReference type="Gene3D" id="3.40.1030.10">
    <property type="entry name" value="Nucleoside phosphorylase/phosphoribosyltransferase catalytic domain"/>
    <property type="match status" value="1"/>
</dbReference>
<dbReference type="Proteomes" id="UP000321893">
    <property type="component" value="Unassembled WGS sequence"/>
</dbReference>
<dbReference type="SMART" id="SM00941">
    <property type="entry name" value="PYNP_C"/>
    <property type="match status" value="1"/>
</dbReference>
<sequence length="433" mass="46078">MRMVDVIHAKRAGNQLTDEQIQFFVDGVVSGEIPDYQISALLMAIFFQGMTSEEQAKLTMAMMKSGDHLDLSDIPGVKVDKHSTGGVGDKTSIPLAAVVAALGIPVPMISGRGLGHTGGTLDKLEAIPGYQVEISEKDFIDQVKKDQLAIIGATGNIAPADKKIYALRDVTDTVDSIPLIASSIMSKKIASGADALVIDVKTGAGAFMKTLDESRALAKALVGIGKGVGMQCMAMITDMNQPLGDAIGNSLEIQESIDLLKGNGPADLEKLIVDIGGYMAVMGGKAQSTEEGQKLCEDVIHNGQALDRFRAMIADQGGDPTVVDDPEKVLPQAKYRIELPAKSAGVVSKIVADEVGVASMLLGGGRQKADDQLDYSVGIMLHKKIGDEVKLGESLLTIYSNRDNVDDIKKLLYNNIEISDHAEKPTLIYETIE</sequence>
<dbReference type="Gene3D" id="1.20.970.10">
    <property type="entry name" value="Transferase, Pyrimidine Nucleoside Phosphorylase, Chain C"/>
    <property type="match status" value="1"/>
</dbReference>
<dbReference type="EMBL" id="BJVK01000004">
    <property type="protein sequence ID" value="GEL27707.1"/>
    <property type="molecule type" value="Genomic_DNA"/>
</dbReference>
<dbReference type="STRING" id="1423764.FC95_GL000429"/>
<dbReference type="SUPFAM" id="SSF52418">
    <property type="entry name" value="Nucleoside phosphorylase/phosphoribosyltransferase catalytic domain"/>
    <property type="match status" value="1"/>
</dbReference>
<dbReference type="SUPFAM" id="SSF47648">
    <property type="entry name" value="Nucleoside phosphorylase/phosphoribosyltransferase N-terminal domain"/>
    <property type="match status" value="1"/>
</dbReference>
<dbReference type="AlphaFoldDB" id="A0A511DTV5"/>
<dbReference type="GO" id="GO:0006213">
    <property type="term" value="P:pyrimidine nucleoside metabolic process"/>
    <property type="evidence" value="ECO:0007669"/>
    <property type="project" value="InterPro"/>
</dbReference>
<dbReference type="InterPro" id="IPR035902">
    <property type="entry name" value="Nuc_phospho_transferase"/>
</dbReference>
<dbReference type="Gene3D" id="3.90.1170.30">
    <property type="entry name" value="Pyrimidine nucleoside phosphorylase-like, C-terminal domain"/>
    <property type="match status" value="1"/>
</dbReference>
<dbReference type="SUPFAM" id="SSF54680">
    <property type="entry name" value="Pyrimidine nucleoside phosphorylase C-terminal domain"/>
    <property type="match status" value="1"/>
</dbReference>
<dbReference type="InterPro" id="IPR017872">
    <property type="entry name" value="Pyrmidine_PPase_CS"/>
</dbReference>
<dbReference type="GO" id="GO:0006206">
    <property type="term" value="P:pyrimidine nucleobase metabolic process"/>
    <property type="evidence" value="ECO:0007669"/>
    <property type="project" value="InterPro"/>
</dbReference>
<dbReference type="PANTHER" id="PTHR10515:SF0">
    <property type="entry name" value="THYMIDINE PHOSPHORYLASE"/>
    <property type="match status" value="1"/>
</dbReference>
<organism evidence="12 13">
    <name type="scientific">Lentilactobacillus kefiri</name>
    <name type="common">Lactobacillus kefiri</name>
    <dbReference type="NCBI Taxonomy" id="33962"/>
    <lineage>
        <taxon>Bacteria</taxon>
        <taxon>Bacillati</taxon>
        <taxon>Bacillota</taxon>
        <taxon>Bacilli</taxon>
        <taxon>Lactobacillales</taxon>
        <taxon>Lactobacillaceae</taxon>
        <taxon>Lentilactobacillus</taxon>
    </lineage>
</organism>
<dbReference type="PIRSF" id="PIRSF000478">
    <property type="entry name" value="TP_PyNP"/>
    <property type="match status" value="1"/>
</dbReference>
<dbReference type="NCBIfam" id="TIGR02644">
    <property type="entry name" value="Y_phosphoryl"/>
    <property type="match status" value="1"/>
</dbReference>
<dbReference type="GO" id="GO:0009032">
    <property type="term" value="F:thymidine phosphorylase activity"/>
    <property type="evidence" value="ECO:0007669"/>
    <property type="project" value="TreeGrafter"/>
</dbReference>
<proteinExistence type="inferred from homology"/>
<dbReference type="RefSeq" id="WP_054769012.1">
    <property type="nucleotide sequence ID" value="NZ_BJVK01000004.1"/>
</dbReference>
<comment type="similarity">
    <text evidence="4">Belongs to the thymidine/pyrimidine-nucleoside phosphorylase family.</text>
</comment>
<comment type="subunit">
    <text evidence="5">Homodimer.</text>
</comment>